<dbReference type="PANTHER" id="PTHR11266">
    <property type="entry name" value="PEROXISOMAL MEMBRANE PROTEIN 2, PXMP2 MPV17"/>
    <property type="match status" value="1"/>
</dbReference>
<evidence type="ECO:0000256" key="4">
    <source>
        <dbReference type="ARBA" id="ARBA00022989"/>
    </source>
</evidence>
<dbReference type="PANTHER" id="PTHR11266:SF50">
    <property type="entry name" value="VACUOLAR MEMBRANE PROTEIN YOR292C"/>
    <property type="match status" value="1"/>
</dbReference>
<name>A0A427XMD1_9TREE</name>
<dbReference type="Pfam" id="PF04117">
    <property type="entry name" value="Mpv17_PMP22"/>
    <property type="match status" value="1"/>
</dbReference>
<protein>
    <recommendedName>
        <fullName evidence="9">Protein required for ethanol metabolism</fullName>
    </recommendedName>
</protein>
<sequence>MATAALQRFSAFYNRKFDSHPTTTLVTANGALSTIADMLAQTSGIALAKDNPPEYDWARTGRFLVFGLGMGPIVAPPPPSPASLPFVLLSAPAFLLLSPIYILLYPLLWSLTSTGGWLRLLERGIPMPAGGSLVVTAKRVLADQVVMAPIGLAMFTGSMGLMEGKTVPELQQKFKDVYWTALKANWKVWPFIQGVNMGVVPLAYRLPFQQTCGIGWNMYLSFLNARENKKEEAMAAAELKARQ</sequence>
<accession>A0A427XMD1</accession>
<dbReference type="GeneID" id="39594250"/>
<evidence type="ECO:0008006" key="9">
    <source>
        <dbReference type="Google" id="ProtNLM"/>
    </source>
</evidence>
<dbReference type="InterPro" id="IPR007248">
    <property type="entry name" value="Mpv17_PMP22"/>
</dbReference>
<keyword evidence="5 6" id="KW-0472">Membrane</keyword>
<dbReference type="GO" id="GO:0016020">
    <property type="term" value="C:membrane"/>
    <property type="evidence" value="ECO:0007669"/>
    <property type="project" value="UniProtKB-SubCell"/>
</dbReference>
<dbReference type="STRING" id="105984.A0A427XMD1"/>
<dbReference type="Proteomes" id="UP000279236">
    <property type="component" value="Unassembled WGS sequence"/>
</dbReference>
<organism evidence="7 8">
    <name type="scientific">Apiotrichum porosum</name>
    <dbReference type="NCBI Taxonomy" id="105984"/>
    <lineage>
        <taxon>Eukaryota</taxon>
        <taxon>Fungi</taxon>
        <taxon>Dikarya</taxon>
        <taxon>Basidiomycota</taxon>
        <taxon>Agaricomycotina</taxon>
        <taxon>Tremellomycetes</taxon>
        <taxon>Trichosporonales</taxon>
        <taxon>Trichosporonaceae</taxon>
        <taxon>Apiotrichum</taxon>
    </lineage>
</organism>
<gene>
    <name evidence="7" type="ORF">EHS24_009707</name>
</gene>
<proteinExistence type="inferred from homology"/>
<evidence type="ECO:0000256" key="3">
    <source>
        <dbReference type="ARBA" id="ARBA00022692"/>
    </source>
</evidence>
<comment type="subcellular location">
    <subcellularLocation>
        <location evidence="1">Membrane</location>
        <topology evidence="1">Multi-pass membrane protein</topology>
    </subcellularLocation>
</comment>
<dbReference type="OrthoDB" id="10267969at2759"/>
<dbReference type="RefSeq" id="XP_028475144.1">
    <property type="nucleotide sequence ID" value="XM_028624976.1"/>
</dbReference>
<dbReference type="AlphaFoldDB" id="A0A427XMD1"/>
<comment type="similarity">
    <text evidence="2 6">Belongs to the peroxisomal membrane protein PXMP2/4 family.</text>
</comment>
<evidence type="ECO:0000256" key="2">
    <source>
        <dbReference type="ARBA" id="ARBA00006824"/>
    </source>
</evidence>
<dbReference type="EMBL" id="RSCE01000009">
    <property type="protein sequence ID" value="RSH80035.1"/>
    <property type="molecule type" value="Genomic_DNA"/>
</dbReference>
<comment type="caution">
    <text evidence="7">The sequence shown here is derived from an EMBL/GenBank/DDBJ whole genome shotgun (WGS) entry which is preliminary data.</text>
</comment>
<keyword evidence="3 6" id="KW-0812">Transmembrane</keyword>
<evidence type="ECO:0000256" key="1">
    <source>
        <dbReference type="ARBA" id="ARBA00004141"/>
    </source>
</evidence>
<evidence type="ECO:0000256" key="6">
    <source>
        <dbReference type="RuleBase" id="RU363053"/>
    </source>
</evidence>
<evidence type="ECO:0000313" key="8">
    <source>
        <dbReference type="Proteomes" id="UP000279236"/>
    </source>
</evidence>
<keyword evidence="4 6" id="KW-1133">Transmembrane helix</keyword>
<keyword evidence="8" id="KW-1185">Reference proteome</keyword>
<dbReference type="GO" id="GO:0005739">
    <property type="term" value="C:mitochondrion"/>
    <property type="evidence" value="ECO:0007669"/>
    <property type="project" value="TreeGrafter"/>
</dbReference>
<feature type="transmembrane region" description="Helical" evidence="6">
    <location>
        <begin position="86"/>
        <end position="109"/>
    </location>
</feature>
<reference evidence="7 8" key="1">
    <citation type="submission" date="2018-11" db="EMBL/GenBank/DDBJ databases">
        <title>Genome sequence of Apiotrichum porosum DSM 27194.</title>
        <authorList>
            <person name="Aliyu H."/>
            <person name="Gorte O."/>
            <person name="Ochsenreither K."/>
        </authorList>
    </citation>
    <scope>NUCLEOTIDE SEQUENCE [LARGE SCALE GENOMIC DNA]</scope>
    <source>
        <strain evidence="7 8">DSM 27194</strain>
    </source>
</reference>
<comment type="caution">
    <text evidence="6">Lacks conserved residue(s) required for the propagation of feature annotation.</text>
</comment>
<evidence type="ECO:0000313" key="7">
    <source>
        <dbReference type="EMBL" id="RSH80035.1"/>
    </source>
</evidence>
<evidence type="ECO:0000256" key="5">
    <source>
        <dbReference type="ARBA" id="ARBA00023136"/>
    </source>
</evidence>